<dbReference type="InterPro" id="IPR025736">
    <property type="entry name" value="PucR_C-HTH_dom"/>
</dbReference>
<evidence type="ECO:0000259" key="1">
    <source>
        <dbReference type="Pfam" id="PF13556"/>
    </source>
</evidence>
<dbReference type="InterPro" id="IPR051448">
    <property type="entry name" value="CdaR-like_regulators"/>
</dbReference>
<evidence type="ECO:0000313" key="3">
    <source>
        <dbReference type="Proteomes" id="UP000190328"/>
    </source>
</evidence>
<accession>A0A1T4PVH0</accession>
<feature type="domain" description="PucR C-terminal helix-turn-helix" evidence="1">
    <location>
        <begin position="230"/>
        <end position="275"/>
    </location>
</feature>
<dbReference type="STRING" id="263852.SAMN02745116_01943"/>
<proteinExistence type="predicted"/>
<keyword evidence="3" id="KW-1185">Reference proteome</keyword>
<dbReference type="RefSeq" id="WP_159443283.1">
    <property type="nucleotide sequence ID" value="NZ_FUXI01000023.1"/>
</dbReference>
<dbReference type="PANTHER" id="PTHR33744">
    <property type="entry name" value="CARBOHYDRATE DIACID REGULATOR"/>
    <property type="match status" value="1"/>
</dbReference>
<dbReference type="InterPro" id="IPR009057">
    <property type="entry name" value="Homeodomain-like_sf"/>
</dbReference>
<sequence>MNKKELCALYPQAKIIQSEKDFHHAKLNLLVESEVVAIPKGNLSKTEETLLKNLFSEVKQDYFQPWFRFLCGKGNAPKEMTYRVIQYQTTGEITHYTRLLSELLPTNFSFCNISKTHGFFLEEHSSFELSKEEYRDVFAALDNDLSVETFGYIGNFYHTSVTTSSLFQEEMKNFEYVATHFHTQGISTLSEVMLHKTALELRKESGILQYLKKELEQDSDMVEIIKQLWINQGSISHTAKYLNYHRNSLQYKMKKFEERYDFSLKDMNELYLCYLLVI</sequence>
<dbReference type="Proteomes" id="UP000190328">
    <property type="component" value="Unassembled WGS sequence"/>
</dbReference>
<gene>
    <name evidence="2" type="ORF">SAMN02745116_01943</name>
</gene>
<dbReference type="AlphaFoldDB" id="A0A1T4PVH0"/>
<dbReference type="Pfam" id="PF13556">
    <property type="entry name" value="HTH_30"/>
    <property type="match status" value="1"/>
</dbReference>
<dbReference type="Gene3D" id="1.10.10.2840">
    <property type="entry name" value="PucR C-terminal helix-turn-helix domain"/>
    <property type="match status" value="1"/>
</dbReference>
<dbReference type="InterPro" id="IPR042070">
    <property type="entry name" value="PucR_C-HTH_sf"/>
</dbReference>
<protein>
    <submittedName>
        <fullName evidence="2">PucR C-terminal helix-turn-helix domain-containing protein</fullName>
    </submittedName>
</protein>
<evidence type="ECO:0000313" key="2">
    <source>
        <dbReference type="EMBL" id="SJZ95550.1"/>
    </source>
</evidence>
<organism evidence="2 3">
    <name type="scientific">Pilibacter termitis</name>
    <dbReference type="NCBI Taxonomy" id="263852"/>
    <lineage>
        <taxon>Bacteria</taxon>
        <taxon>Bacillati</taxon>
        <taxon>Bacillota</taxon>
        <taxon>Bacilli</taxon>
        <taxon>Lactobacillales</taxon>
        <taxon>Enterococcaceae</taxon>
        <taxon>Pilibacter</taxon>
    </lineage>
</organism>
<dbReference type="EMBL" id="FUXI01000023">
    <property type="protein sequence ID" value="SJZ95550.1"/>
    <property type="molecule type" value="Genomic_DNA"/>
</dbReference>
<name>A0A1T4PVH0_9ENTE</name>
<dbReference type="PANTHER" id="PTHR33744:SF15">
    <property type="entry name" value="CARBOHYDRATE DIACID REGULATOR"/>
    <property type="match status" value="1"/>
</dbReference>
<dbReference type="SUPFAM" id="SSF46689">
    <property type="entry name" value="Homeodomain-like"/>
    <property type="match status" value="1"/>
</dbReference>
<reference evidence="2 3" key="1">
    <citation type="submission" date="2017-02" db="EMBL/GenBank/DDBJ databases">
        <authorList>
            <person name="Peterson S.W."/>
        </authorList>
    </citation>
    <scope>NUCLEOTIDE SEQUENCE [LARGE SCALE GENOMIC DNA]</scope>
    <source>
        <strain evidence="2 3">ATCC BAA-1030</strain>
    </source>
</reference>
<dbReference type="OrthoDB" id="9792148at2"/>